<feature type="transmembrane region" description="Helical" evidence="8">
    <location>
        <begin position="124"/>
        <end position="145"/>
    </location>
</feature>
<dbReference type="InterPro" id="IPR007305">
    <property type="entry name" value="Vesicle_transpt_Got1/SFT2"/>
</dbReference>
<dbReference type="PANTHER" id="PTHR23137">
    <property type="entry name" value="VESICLE TRANSPORT PROTEIN-RELATED"/>
    <property type="match status" value="1"/>
</dbReference>
<evidence type="ECO:0000256" key="7">
    <source>
        <dbReference type="ARBA" id="ARBA00025800"/>
    </source>
</evidence>
<feature type="transmembrane region" description="Helical" evidence="8">
    <location>
        <begin position="211"/>
        <end position="230"/>
    </location>
</feature>
<feature type="region of interest" description="Disordered" evidence="9">
    <location>
        <begin position="1"/>
        <end position="37"/>
    </location>
</feature>
<dbReference type="AlphaFoldDB" id="A0A7S1N4Q8"/>
<feature type="transmembrane region" description="Helical" evidence="8">
    <location>
        <begin position="151"/>
        <end position="169"/>
    </location>
</feature>
<evidence type="ECO:0000256" key="6">
    <source>
        <dbReference type="ARBA" id="ARBA00023136"/>
    </source>
</evidence>
<protein>
    <recommendedName>
        <fullName evidence="8">Vesicle transport protein</fullName>
    </recommendedName>
</protein>
<name>A0A7S1N4Q8_9EUGL</name>
<keyword evidence="5 8" id="KW-1133">Transmembrane helix</keyword>
<feature type="transmembrane region" description="Helical" evidence="8">
    <location>
        <begin position="189"/>
        <end position="205"/>
    </location>
</feature>
<dbReference type="GO" id="GO:0015031">
    <property type="term" value="P:protein transport"/>
    <property type="evidence" value="ECO:0007669"/>
    <property type="project" value="UniProtKB-KW"/>
</dbReference>
<evidence type="ECO:0000313" key="10">
    <source>
        <dbReference type="EMBL" id="CAD8996828.1"/>
    </source>
</evidence>
<dbReference type="PANTHER" id="PTHR23137:SF6">
    <property type="entry name" value="VESICLE TRANSPORT PROTEIN"/>
    <property type="match status" value="1"/>
</dbReference>
<dbReference type="GO" id="GO:0016192">
    <property type="term" value="P:vesicle-mediated transport"/>
    <property type="evidence" value="ECO:0007669"/>
    <property type="project" value="InterPro"/>
</dbReference>
<keyword evidence="2 8" id="KW-0813">Transport</keyword>
<dbReference type="GO" id="GO:0016020">
    <property type="term" value="C:membrane"/>
    <property type="evidence" value="ECO:0007669"/>
    <property type="project" value="UniProtKB-SubCell"/>
</dbReference>
<proteinExistence type="inferred from homology"/>
<accession>A0A7S1N4Q8</accession>
<comment type="subcellular location">
    <subcellularLocation>
        <location evidence="1 8">Membrane</location>
        <topology evidence="1 8">Multi-pass membrane protein</topology>
    </subcellularLocation>
</comment>
<dbReference type="EMBL" id="HBGA01020428">
    <property type="protein sequence ID" value="CAD8996828.1"/>
    <property type="molecule type" value="Transcribed_RNA"/>
</dbReference>
<sequence>MGLLGVLGSKESTPPDNDAPGIESASNTDEATNPKIAKVPSLKVISTSIASLFPQRRETPSLSAPEPQRDDDLEAGDAEDVPDSAPFFGSGISSLRTRWGNFRSEQLPNTDPGCIPSLSWTHRILGFACCCGLGLLFSMLSLLSIGNWTKFGLLFTMGNVMSLCSSGFLVGPERQLRVAFGENRRWSSCVYLISIVLTLVCALWLRMGLLVMIFCGVQYAAWIWYCVSYIPGAQRAVRKCGSMCLNAL</sequence>
<dbReference type="InterPro" id="IPR011691">
    <property type="entry name" value="Vesicle_transpt_SFT2"/>
</dbReference>
<evidence type="ECO:0000256" key="4">
    <source>
        <dbReference type="ARBA" id="ARBA00022927"/>
    </source>
</evidence>
<evidence type="ECO:0000256" key="9">
    <source>
        <dbReference type="SAM" id="MobiDB-lite"/>
    </source>
</evidence>
<evidence type="ECO:0000256" key="8">
    <source>
        <dbReference type="RuleBase" id="RU363111"/>
    </source>
</evidence>
<comment type="similarity">
    <text evidence="7 8">Belongs to the SFT2 family.</text>
</comment>
<comment type="function">
    <text evidence="8">May be involved in fusion of retrograde transport vesicles derived from an endocytic compartment with the Golgi complex.</text>
</comment>
<dbReference type="GO" id="GO:0012505">
    <property type="term" value="C:endomembrane system"/>
    <property type="evidence" value="ECO:0007669"/>
    <property type="project" value="UniProtKB-ARBA"/>
</dbReference>
<keyword evidence="4 8" id="KW-0653">Protein transport</keyword>
<organism evidence="10">
    <name type="scientific">Eutreptiella gymnastica</name>
    <dbReference type="NCBI Taxonomy" id="73025"/>
    <lineage>
        <taxon>Eukaryota</taxon>
        <taxon>Discoba</taxon>
        <taxon>Euglenozoa</taxon>
        <taxon>Euglenida</taxon>
        <taxon>Spirocuta</taxon>
        <taxon>Euglenophyceae</taxon>
        <taxon>Eutreptiales</taxon>
        <taxon>Eutreptiaceae</taxon>
        <taxon>Eutreptiella</taxon>
    </lineage>
</organism>
<dbReference type="GO" id="GO:0005737">
    <property type="term" value="C:cytoplasm"/>
    <property type="evidence" value="ECO:0007669"/>
    <property type="project" value="UniProtKB-ARBA"/>
</dbReference>
<dbReference type="Pfam" id="PF04178">
    <property type="entry name" value="Got1"/>
    <property type="match status" value="1"/>
</dbReference>
<evidence type="ECO:0000256" key="3">
    <source>
        <dbReference type="ARBA" id="ARBA00022692"/>
    </source>
</evidence>
<evidence type="ECO:0000256" key="1">
    <source>
        <dbReference type="ARBA" id="ARBA00004141"/>
    </source>
</evidence>
<evidence type="ECO:0000256" key="5">
    <source>
        <dbReference type="ARBA" id="ARBA00022989"/>
    </source>
</evidence>
<keyword evidence="3 8" id="KW-0812">Transmembrane</keyword>
<reference evidence="10" key="1">
    <citation type="submission" date="2021-01" db="EMBL/GenBank/DDBJ databases">
        <authorList>
            <person name="Corre E."/>
            <person name="Pelletier E."/>
            <person name="Niang G."/>
            <person name="Scheremetjew M."/>
            <person name="Finn R."/>
            <person name="Kale V."/>
            <person name="Holt S."/>
            <person name="Cochrane G."/>
            <person name="Meng A."/>
            <person name="Brown T."/>
            <person name="Cohen L."/>
        </authorList>
    </citation>
    <scope>NUCLEOTIDE SEQUENCE</scope>
    <source>
        <strain evidence="10">NIES-381</strain>
    </source>
</reference>
<gene>
    <name evidence="10" type="ORF">EGYM00392_LOCUS7891</name>
</gene>
<keyword evidence="6 8" id="KW-0472">Membrane</keyword>
<feature type="compositionally biased region" description="Acidic residues" evidence="9">
    <location>
        <begin position="69"/>
        <end position="82"/>
    </location>
</feature>
<evidence type="ECO:0000256" key="2">
    <source>
        <dbReference type="ARBA" id="ARBA00022448"/>
    </source>
</evidence>
<feature type="region of interest" description="Disordered" evidence="9">
    <location>
        <begin position="55"/>
        <end position="86"/>
    </location>
</feature>